<evidence type="ECO:0000259" key="4">
    <source>
        <dbReference type="PROSITE" id="PS50158"/>
    </source>
</evidence>
<evidence type="ECO:0000256" key="2">
    <source>
        <dbReference type="SAM" id="Coils"/>
    </source>
</evidence>
<dbReference type="Gene3D" id="1.20.5.170">
    <property type="match status" value="1"/>
</dbReference>
<organism evidence="5 6">
    <name type="scientific">Brassica oleracea var. oleracea</name>
    <dbReference type="NCBI Taxonomy" id="109376"/>
    <lineage>
        <taxon>Eukaryota</taxon>
        <taxon>Viridiplantae</taxon>
        <taxon>Streptophyta</taxon>
        <taxon>Embryophyta</taxon>
        <taxon>Tracheophyta</taxon>
        <taxon>Spermatophyta</taxon>
        <taxon>Magnoliopsida</taxon>
        <taxon>eudicotyledons</taxon>
        <taxon>Gunneridae</taxon>
        <taxon>Pentapetalae</taxon>
        <taxon>rosids</taxon>
        <taxon>malvids</taxon>
        <taxon>Brassicales</taxon>
        <taxon>Brassicaceae</taxon>
        <taxon>Brassiceae</taxon>
        <taxon>Brassica</taxon>
    </lineage>
</organism>
<evidence type="ECO:0000256" key="3">
    <source>
        <dbReference type="SAM" id="MobiDB-lite"/>
    </source>
</evidence>
<dbReference type="InterPro" id="IPR001878">
    <property type="entry name" value="Znf_CCHC"/>
</dbReference>
<evidence type="ECO:0000313" key="5">
    <source>
        <dbReference type="EnsemblPlants" id="Bo5g052060.1"/>
    </source>
</evidence>
<keyword evidence="2" id="KW-0175">Coiled coil</keyword>
<feature type="compositionally biased region" description="Low complexity" evidence="3">
    <location>
        <begin position="225"/>
        <end position="240"/>
    </location>
</feature>
<reference evidence="5" key="2">
    <citation type="submission" date="2015-03" db="UniProtKB">
        <authorList>
            <consortium name="EnsemblPlants"/>
        </authorList>
    </citation>
    <scope>IDENTIFICATION</scope>
</reference>
<proteinExistence type="predicted"/>
<dbReference type="InterPro" id="IPR036875">
    <property type="entry name" value="Znf_CCHC_sf"/>
</dbReference>
<keyword evidence="6" id="KW-1185">Reference proteome</keyword>
<name>A0A0D3CE11_BRAOL</name>
<keyword evidence="1" id="KW-0479">Metal-binding</keyword>
<dbReference type="InterPro" id="IPR026162">
    <property type="entry name" value="MSANTD4"/>
</dbReference>
<sequence length="334" mass="38789">MSCTLCDVPQSTDHYMEPAQHGVQDVMNISTEVHVFHRTRLDLDHARLEKDHARLEKDHARLEKDHARLEKDHARLEKDHARLEKDHARLEKESDPPYLRVLQLVSEPGWLCFRMFGLLKKSKPLQDDVYFPFKTVVEKKQLIFDKRQLASNEFDFVQKQRKRQNRSNDEKRIRSGDCPFSKAKRSNRDVSDQNELQAYASLEKMLHKAIHVVRQLKKKGNTNTSSAPKQQSNSSSPSNSDLKTNVLSSDKSKAVKTTSKALSTRCFKCHRIGHYANKCQKQKSLPTHSFFLWWLALDRGYIKSHSASLDDPFNPSQFQKCRLPSRIISNTQLK</sequence>
<dbReference type="GO" id="GO:0003676">
    <property type="term" value="F:nucleic acid binding"/>
    <property type="evidence" value="ECO:0007669"/>
    <property type="project" value="InterPro"/>
</dbReference>
<dbReference type="SUPFAM" id="SSF57756">
    <property type="entry name" value="Retrovirus zinc finger-like domains"/>
    <property type="match status" value="1"/>
</dbReference>
<dbReference type="PANTHER" id="PTHR21732:SF0">
    <property type="entry name" value="MYB_SANT-LIKE DNA-BINDING DOMAIN-CONTAINING PROTEIN 4"/>
    <property type="match status" value="1"/>
</dbReference>
<keyword evidence="1" id="KW-0863">Zinc-finger</keyword>
<dbReference type="GO" id="GO:0008270">
    <property type="term" value="F:zinc ion binding"/>
    <property type="evidence" value="ECO:0007669"/>
    <property type="project" value="UniProtKB-KW"/>
</dbReference>
<dbReference type="PANTHER" id="PTHR21732">
    <property type="entry name" value="MYB/SANT-LIKE DNA-BINDING DOMAIN-CONTAINING PROTEIN 4"/>
    <property type="match status" value="1"/>
</dbReference>
<dbReference type="PROSITE" id="PS50158">
    <property type="entry name" value="ZF_CCHC"/>
    <property type="match status" value="1"/>
</dbReference>
<feature type="compositionally biased region" description="Basic and acidic residues" evidence="3">
    <location>
        <begin position="166"/>
        <end position="175"/>
    </location>
</feature>
<dbReference type="EnsemblPlants" id="Bo5g052060.1">
    <property type="protein sequence ID" value="Bo5g052060.1"/>
    <property type="gene ID" value="Bo5g052060"/>
</dbReference>
<evidence type="ECO:0000313" key="6">
    <source>
        <dbReference type="Proteomes" id="UP000032141"/>
    </source>
</evidence>
<keyword evidence="1" id="KW-0862">Zinc</keyword>
<feature type="domain" description="CCHC-type" evidence="4">
    <location>
        <begin position="265"/>
        <end position="281"/>
    </location>
</feature>
<dbReference type="AlphaFoldDB" id="A0A0D3CE11"/>
<feature type="coiled-coil region" evidence="2">
    <location>
        <begin position="38"/>
        <end position="93"/>
    </location>
</feature>
<dbReference type="HOGENOM" id="CLU_832490_0_0_1"/>
<dbReference type="Gramene" id="Bo5g052060.1">
    <property type="protein sequence ID" value="Bo5g052060.1"/>
    <property type="gene ID" value="Bo5g052060"/>
</dbReference>
<dbReference type="Proteomes" id="UP000032141">
    <property type="component" value="Chromosome C5"/>
</dbReference>
<protein>
    <recommendedName>
        <fullName evidence="4">CCHC-type domain-containing protein</fullName>
    </recommendedName>
</protein>
<feature type="region of interest" description="Disordered" evidence="3">
    <location>
        <begin position="218"/>
        <end position="254"/>
    </location>
</feature>
<feature type="compositionally biased region" description="Polar residues" evidence="3">
    <location>
        <begin position="241"/>
        <end position="254"/>
    </location>
</feature>
<reference evidence="5 6" key="1">
    <citation type="journal article" date="2014" name="Genome Biol.">
        <title>Transcriptome and methylome profiling reveals relics of genome dominance in the mesopolyploid Brassica oleracea.</title>
        <authorList>
            <person name="Parkin I.A."/>
            <person name="Koh C."/>
            <person name="Tang H."/>
            <person name="Robinson S.J."/>
            <person name="Kagale S."/>
            <person name="Clarke W.E."/>
            <person name="Town C.D."/>
            <person name="Nixon J."/>
            <person name="Krishnakumar V."/>
            <person name="Bidwell S.L."/>
            <person name="Denoeud F."/>
            <person name="Belcram H."/>
            <person name="Links M.G."/>
            <person name="Just J."/>
            <person name="Clarke C."/>
            <person name="Bender T."/>
            <person name="Huebert T."/>
            <person name="Mason A.S."/>
            <person name="Pires J.C."/>
            <person name="Barker G."/>
            <person name="Moore J."/>
            <person name="Walley P.G."/>
            <person name="Manoli S."/>
            <person name="Batley J."/>
            <person name="Edwards D."/>
            <person name="Nelson M.N."/>
            <person name="Wang X."/>
            <person name="Paterson A.H."/>
            <person name="King G."/>
            <person name="Bancroft I."/>
            <person name="Chalhoub B."/>
            <person name="Sharpe A.G."/>
        </authorList>
    </citation>
    <scope>NUCLEOTIDE SEQUENCE</scope>
    <source>
        <strain evidence="5 6">cv. TO1000</strain>
    </source>
</reference>
<accession>A0A0D3CE11</accession>
<evidence type="ECO:0000256" key="1">
    <source>
        <dbReference type="PROSITE-ProRule" id="PRU00047"/>
    </source>
</evidence>
<feature type="region of interest" description="Disordered" evidence="3">
    <location>
        <begin position="158"/>
        <end position="192"/>
    </location>
</feature>